<name>A0A4D7BF65_9HYPH</name>
<organism evidence="2 3">
    <name type="scientific">Phreatobacter stygius</name>
    <dbReference type="NCBI Taxonomy" id="1940610"/>
    <lineage>
        <taxon>Bacteria</taxon>
        <taxon>Pseudomonadati</taxon>
        <taxon>Pseudomonadota</taxon>
        <taxon>Alphaproteobacteria</taxon>
        <taxon>Hyphomicrobiales</taxon>
        <taxon>Phreatobacteraceae</taxon>
        <taxon>Phreatobacter</taxon>
    </lineage>
</organism>
<keyword evidence="3" id="KW-1185">Reference proteome</keyword>
<dbReference type="AlphaFoldDB" id="A0A4D7BF65"/>
<feature type="region of interest" description="Disordered" evidence="1">
    <location>
        <begin position="1"/>
        <end position="23"/>
    </location>
</feature>
<accession>A0A4D7BF65</accession>
<gene>
    <name evidence="2" type="ORF">E8M01_21530</name>
</gene>
<evidence type="ECO:0000256" key="1">
    <source>
        <dbReference type="SAM" id="MobiDB-lite"/>
    </source>
</evidence>
<dbReference type="EMBL" id="CP039690">
    <property type="protein sequence ID" value="QCI66582.1"/>
    <property type="molecule type" value="Genomic_DNA"/>
</dbReference>
<dbReference type="Proteomes" id="UP000298781">
    <property type="component" value="Chromosome"/>
</dbReference>
<evidence type="ECO:0000313" key="3">
    <source>
        <dbReference type="Proteomes" id="UP000298781"/>
    </source>
</evidence>
<dbReference type="OrthoDB" id="9815292at2"/>
<proteinExistence type="predicted"/>
<sequence length="107" mass="12542">MASPLASRNVRNKALGHNGGPALDDYLGPPWGKGDAHLFLHWKRAHRDAWRKVSADVMRFRMDKADRLGLTYEEYTLEILERGRHLQIEDEVRIAEIKAARRKRRRR</sequence>
<dbReference type="RefSeq" id="WP_136962023.1">
    <property type="nucleotide sequence ID" value="NZ_CP039690.1"/>
</dbReference>
<protein>
    <submittedName>
        <fullName evidence="2">Uncharacterized protein</fullName>
    </submittedName>
</protein>
<reference evidence="2 3" key="1">
    <citation type="submission" date="2019-04" db="EMBL/GenBank/DDBJ databases">
        <title>Phreatobacter aquaticus sp. nov.</title>
        <authorList>
            <person name="Choi A."/>
        </authorList>
    </citation>
    <scope>NUCLEOTIDE SEQUENCE [LARGE SCALE GENOMIC DNA]</scope>
    <source>
        <strain evidence="2 3">KCTC 52518</strain>
    </source>
</reference>
<evidence type="ECO:0000313" key="2">
    <source>
        <dbReference type="EMBL" id="QCI66582.1"/>
    </source>
</evidence>
<dbReference type="KEGG" id="pstg:E8M01_21530"/>